<dbReference type="InterPro" id="IPR056124">
    <property type="entry name" value="DUF7707"/>
</dbReference>
<evidence type="ECO:0000259" key="1">
    <source>
        <dbReference type="Pfam" id="PF24808"/>
    </source>
</evidence>
<proteinExistence type="predicted"/>
<protein>
    <recommendedName>
        <fullName evidence="1">DUF7707 domain-containing protein</fullName>
    </recommendedName>
</protein>
<dbReference type="Proteomes" id="UP001150925">
    <property type="component" value="Unassembled WGS sequence"/>
</dbReference>
<organism evidence="2 3">
    <name type="scientific">Dispira parvispora</name>
    <dbReference type="NCBI Taxonomy" id="1520584"/>
    <lineage>
        <taxon>Eukaryota</taxon>
        <taxon>Fungi</taxon>
        <taxon>Fungi incertae sedis</taxon>
        <taxon>Zoopagomycota</taxon>
        <taxon>Kickxellomycotina</taxon>
        <taxon>Dimargaritomycetes</taxon>
        <taxon>Dimargaritales</taxon>
        <taxon>Dimargaritaceae</taxon>
        <taxon>Dispira</taxon>
    </lineage>
</organism>
<accession>A0A9W8AL11</accession>
<feature type="domain" description="DUF7707" evidence="1">
    <location>
        <begin position="3"/>
        <end position="95"/>
    </location>
</feature>
<comment type="caution">
    <text evidence="2">The sequence shown here is derived from an EMBL/GenBank/DDBJ whole genome shotgun (WGS) entry which is preliminary data.</text>
</comment>
<name>A0A9W8AL11_9FUNG</name>
<gene>
    <name evidence="2" type="ORF">IWQ62_006305</name>
</gene>
<evidence type="ECO:0000313" key="3">
    <source>
        <dbReference type="Proteomes" id="UP001150925"/>
    </source>
</evidence>
<sequence length="165" mass="17758">WNITELSLGEREALCAQQEQVCINECGGTDQAVKVFCNAATMGWGCGCKSKSPEFEWYNLPVVSRDCEGNAQDCITSCGSKASCVEQCREDWKCHTPDAPKSYLEVNNEKDIPSYVAPAEKSPESTETAEAAEGTSSGAATAMVNSVGYLVTFPVVVAVAAWHQF</sequence>
<dbReference type="EMBL" id="JANBPY010003326">
    <property type="protein sequence ID" value="KAJ1952060.1"/>
    <property type="molecule type" value="Genomic_DNA"/>
</dbReference>
<reference evidence="2" key="1">
    <citation type="submission" date="2022-07" db="EMBL/GenBank/DDBJ databases">
        <title>Phylogenomic reconstructions and comparative analyses of Kickxellomycotina fungi.</title>
        <authorList>
            <person name="Reynolds N.K."/>
            <person name="Stajich J.E."/>
            <person name="Barry K."/>
            <person name="Grigoriev I.V."/>
            <person name="Crous P."/>
            <person name="Smith M.E."/>
        </authorList>
    </citation>
    <scope>NUCLEOTIDE SEQUENCE</scope>
    <source>
        <strain evidence="2">RSA 1196</strain>
    </source>
</reference>
<evidence type="ECO:0000313" key="2">
    <source>
        <dbReference type="EMBL" id="KAJ1952060.1"/>
    </source>
</evidence>
<feature type="non-terminal residue" evidence="2">
    <location>
        <position position="1"/>
    </location>
</feature>
<keyword evidence="3" id="KW-1185">Reference proteome</keyword>
<dbReference type="AlphaFoldDB" id="A0A9W8AL11"/>
<dbReference type="OrthoDB" id="1708823at2759"/>
<dbReference type="Pfam" id="PF24808">
    <property type="entry name" value="DUF7707"/>
    <property type="match status" value="1"/>
</dbReference>